<feature type="region of interest" description="Disordered" evidence="1">
    <location>
        <begin position="1"/>
        <end position="21"/>
    </location>
</feature>
<dbReference type="Gene3D" id="3.10.450.50">
    <property type="match status" value="1"/>
</dbReference>
<dbReference type="Proteomes" id="UP001500280">
    <property type="component" value="Unassembled WGS sequence"/>
</dbReference>
<keyword evidence="3" id="KW-1185">Reference proteome</keyword>
<gene>
    <name evidence="2" type="ORF">GCM10009745_69440</name>
</gene>
<evidence type="ECO:0000313" key="2">
    <source>
        <dbReference type="EMBL" id="GAA1711451.1"/>
    </source>
</evidence>
<accession>A0ABP4UWH3</accession>
<dbReference type="Pfam" id="PF02810">
    <property type="entry name" value="SEC-C"/>
    <property type="match status" value="1"/>
</dbReference>
<proteinExistence type="predicted"/>
<evidence type="ECO:0008006" key="4">
    <source>
        <dbReference type="Google" id="ProtNLM"/>
    </source>
</evidence>
<name>A0ABP4UWH3_9ACTN</name>
<evidence type="ECO:0000256" key="1">
    <source>
        <dbReference type="SAM" id="MobiDB-lite"/>
    </source>
</evidence>
<sequence length="253" mass="27997">MDDLLTDDFDCYDDEDPPDDGALEASERWRAAVAHEGRGECVEALILYSQGFSALGDATGGCSGWAAVMLSGRRRMKRALGIELDGVDSRADVGAVERTNLYFDVLDLLREPEVSHGRVHVWSRSELVVAHEVWPVRMSLDSIVDYYHEVERGLRRLNEPVVVMHRTVAFFHDRIEEAKPLLEEPGETLMSIEWPRDDGVGVAWPPGRNQACWCGSGVKYKRCCGAAALRSEGAVAWGPDRLRAGAGLAVCRV</sequence>
<organism evidence="2 3">
    <name type="scientific">Kribbella yunnanensis</name>
    <dbReference type="NCBI Taxonomy" id="190194"/>
    <lineage>
        <taxon>Bacteria</taxon>
        <taxon>Bacillati</taxon>
        <taxon>Actinomycetota</taxon>
        <taxon>Actinomycetes</taxon>
        <taxon>Propionibacteriales</taxon>
        <taxon>Kribbellaceae</taxon>
        <taxon>Kribbella</taxon>
    </lineage>
</organism>
<evidence type="ECO:0000313" key="3">
    <source>
        <dbReference type="Proteomes" id="UP001500280"/>
    </source>
</evidence>
<dbReference type="InterPro" id="IPR004027">
    <property type="entry name" value="SEC_C_motif"/>
</dbReference>
<dbReference type="EMBL" id="BAAANF010000023">
    <property type="protein sequence ID" value="GAA1711451.1"/>
    <property type="molecule type" value="Genomic_DNA"/>
</dbReference>
<dbReference type="SUPFAM" id="SSF103642">
    <property type="entry name" value="Sec-C motif"/>
    <property type="match status" value="1"/>
</dbReference>
<protein>
    <recommendedName>
        <fullName evidence="4">SEC-C domain-containing protein</fullName>
    </recommendedName>
</protein>
<dbReference type="RefSeq" id="WP_344161833.1">
    <property type="nucleotide sequence ID" value="NZ_BAAANF010000023.1"/>
</dbReference>
<comment type="caution">
    <text evidence="2">The sequence shown here is derived from an EMBL/GenBank/DDBJ whole genome shotgun (WGS) entry which is preliminary data.</text>
</comment>
<reference evidence="3" key="1">
    <citation type="journal article" date="2019" name="Int. J. Syst. Evol. Microbiol.">
        <title>The Global Catalogue of Microorganisms (GCM) 10K type strain sequencing project: providing services to taxonomists for standard genome sequencing and annotation.</title>
        <authorList>
            <consortium name="The Broad Institute Genomics Platform"/>
            <consortium name="The Broad Institute Genome Sequencing Center for Infectious Disease"/>
            <person name="Wu L."/>
            <person name="Ma J."/>
        </authorList>
    </citation>
    <scope>NUCLEOTIDE SEQUENCE [LARGE SCALE GENOMIC DNA]</scope>
    <source>
        <strain evidence="3">JCM 14307</strain>
    </source>
</reference>